<keyword evidence="5 6" id="KW-0472">Membrane</keyword>
<reference evidence="8 9" key="1">
    <citation type="submission" date="2021-11" db="EMBL/GenBank/DDBJ databases">
        <title>Black yeast isolated from Biological Soil Crust.</title>
        <authorList>
            <person name="Kurbessoian T."/>
        </authorList>
    </citation>
    <scope>NUCLEOTIDE SEQUENCE [LARGE SCALE GENOMIC DNA]</scope>
    <source>
        <strain evidence="8 9">CCFEE 5522</strain>
    </source>
</reference>
<keyword evidence="2" id="KW-0813">Transport</keyword>
<dbReference type="InterPro" id="IPR020846">
    <property type="entry name" value="MFS_dom"/>
</dbReference>
<organism evidence="8 9">
    <name type="scientific">Oleoguttula mirabilis</name>
    <dbReference type="NCBI Taxonomy" id="1507867"/>
    <lineage>
        <taxon>Eukaryota</taxon>
        <taxon>Fungi</taxon>
        <taxon>Dikarya</taxon>
        <taxon>Ascomycota</taxon>
        <taxon>Pezizomycotina</taxon>
        <taxon>Dothideomycetes</taxon>
        <taxon>Dothideomycetidae</taxon>
        <taxon>Mycosphaerellales</taxon>
        <taxon>Teratosphaeriaceae</taxon>
        <taxon>Oleoguttula</taxon>
    </lineage>
</organism>
<evidence type="ECO:0000256" key="5">
    <source>
        <dbReference type="ARBA" id="ARBA00023136"/>
    </source>
</evidence>
<dbReference type="GO" id="GO:0022857">
    <property type="term" value="F:transmembrane transporter activity"/>
    <property type="evidence" value="ECO:0007669"/>
    <property type="project" value="InterPro"/>
</dbReference>
<feature type="transmembrane region" description="Helical" evidence="6">
    <location>
        <begin position="406"/>
        <end position="426"/>
    </location>
</feature>
<feature type="transmembrane region" description="Helical" evidence="6">
    <location>
        <begin position="150"/>
        <end position="171"/>
    </location>
</feature>
<evidence type="ECO:0000256" key="3">
    <source>
        <dbReference type="ARBA" id="ARBA00022692"/>
    </source>
</evidence>
<feature type="transmembrane region" description="Helical" evidence="6">
    <location>
        <begin position="178"/>
        <end position="199"/>
    </location>
</feature>
<accession>A0AAV9J942</accession>
<feature type="transmembrane region" description="Helical" evidence="6">
    <location>
        <begin position="116"/>
        <end position="138"/>
    </location>
</feature>
<name>A0AAV9J942_9PEZI</name>
<keyword evidence="9" id="KW-1185">Reference proteome</keyword>
<dbReference type="PANTHER" id="PTHR43791:SF9">
    <property type="entry name" value="MAJOR FACILITATOR-TYPE TRANSPORTER HXNP"/>
    <property type="match status" value="1"/>
</dbReference>
<feature type="transmembrane region" description="Helical" evidence="6">
    <location>
        <begin position="50"/>
        <end position="67"/>
    </location>
</feature>
<feature type="transmembrane region" description="Helical" evidence="6">
    <location>
        <begin position="344"/>
        <end position="363"/>
    </location>
</feature>
<feature type="domain" description="Major facilitator superfamily (MFS) profile" evidence="7">
    <location>
        <begin position="54"/>
        <end position="488"/>
    </location>
</feature>
<dbReference type="PROSITE" id="PS50850">
    <property type="entry name" value="MFS"/>
    <property type="match status" value="1"/>
</dbReference>
<dbReference type="Gene3D" id="1.20.1250.20">
    <property type="entry name" value="MFS general substrate transporter like domains"/>
    <property type="match status" value="2"/>
</dbReference>
<comment type="caution">
    <text evidence="8">The sequence shown here is derived from an EMBL/GenBank/DDBJ whole genome shotgun (WGS) entry which is preliminary data.</text>
</comment>
<keyword evidence="3 6" id="KW-0812">Transmembrane</keyword>
<feature type="transmembrane region" description="Helical" evidence="6">
    <location>
        <begin position="375"/>
        <end position="394"/>
    </location>
</feature>
<evidence type="ECO:0000313" key="9">
    <source>
        <dbReference type="Proteomes" id="UP001324427"/>
    </source>
</evidence>
<feature type="transmembrane region" description="Helical" evidence="6">
    <location>
        <begin position="87"/>
        <end position="104"/>
    </location>
</feature>
<sequence>MAAVTTDAEKQVAAKTSVVSTGSDSDGGAVAHQPEVNYDRAVEKSLVRKIDLIVLPCLALAYFTHTLDRANLGNAKTGNIQQDLDLAGNQFSLILIFFYVPYGLMNVPFTLLSKRLNPAVVIPTIITLWGIMAASSAASKNFGDILACRILMGTVEAAFYPSAILYMSFFYTRRELSLRVGVMGMMGYLAGAVSGLIAWSVFQWDKALRGWQYLFIIEGAITIAIGLMLYVVLPHGTETARWLSAEEKEVARVRLYEDTKEEDHGFHWEDVAKECKSWETWVYTLMPLLYGVGVTSSSNFLPTIVKRVAITTSKANLYTVGPNLVAAFLMLSFQWLSDRIQQRAYIAAGTVFYALIGWVLIATLDLVQMPRVGYFLTYLTTSGSFIAGNVVPVWTASNTTTSTGRAFRLGLSFMGQNIAGVISSSVFRDQDAPVYKPALITIACTEGMFIVLCLGLRTHFARLNKKLDRGEVVHVSHGIARPEYRYAV</sequence>
<evidence type="ECO:0000256" key="2">
    <source>
        <dbReference type="ARBA" id="ARBA00022448"/>
    </source>
</evidence>
<evidence type="ECO:0000256" key="1">
    <source>
        <dbReference type="ARBA" id="ARBA00004141"/>
    </source>
</evidence>
<dbReference type="AlphaFoldDB" id="A0AAV9J942"/>
<dbReference type="EMBL" id="JAVFHQ010000051">
    <property type="protein sequence ID" value="KAK4541578.1"/>
    <property type="molecule type" value="Genomic_DNA"/>
</dbReference>
<evidence type="ECO:0000256" key="4">
    <source>
        <dbReference type="ARBA" id="ARBA00022989"/>
    </source>
</evidence>
<evidence type="ECO:0000259" key="7">
    <source>
        <dbReference type="PROSITE" id="PS50850"/>
    </source>
</evidence>
<feature type="transmembrane region" description="Helical" evidence="6">
    <location>
        <begin position="211"/>
        <end position="233"/>
    </location>
</feature>
<feature type="transmembrane region" description="Helical" evidence="6">
    <location>
        <begin position="281"/>
        <end position="305"/>
    </location>
</feature>
<proteinExistence type="predicted"/>
<dbReference type="SUPFAM" id="SSF103473">
    <property type="entry name" value="MFS general substrate transporter"/>
    <property type="match status" value="1"/>
</dbReference>
<dbReference type="InterPro" id="IPR036259">
    <property type="entry name" value="MFS_trans_sf"/>
</dbReference>
<evidence type="ECO:0000313" key="8">
    <source>
        <dbReference type="EMBL" id="KAK4541578.1"/>
    </source>
</evidence>
<feature type="transmembrane region" description="Helical" evidence="6">
    <location>
        <begin position="317"/>
        <end position="337"/>
    </location>
</feature>
<keyword evidence="4 6" id="KW-1133">Transmembrane helix</keyword>
<gene>
    <name evidence="8" type="ORF">LTR36_007875</name>
</gene>
<dbReference type="PANTHER" id="PTHR43791">
    <property type="entry name" value="PERMEASE-RELATED"/>
    <property type="match status" value="1"/>
</dbReference>
<dbReference type="GO" id="GO:0016020">
    <property type="term" value="C:membrane"/>
    <property type="evidence" value="ECO:0007669"/>
    <property type="project" value="UniProtKB-SubCell"/>
</dbReference>
<protein>
    <recommendedName>
        <fullName evidence="7">Major facilitator superfamily (MFS) profile domain-containing protein</fullName>
    </recommendedName>
</protein>
<feature type="transmembrane region" description="Helical" evidence="6">
    <location>
        <begin position="438"/>
        <end position="456"/>
    </location>
</feature>
<comment type="subcellular location">
    <subcellularLocation>
        <location evidence="1">Membrane</location>
        <topology evidence="1">Multi-pass membrane protein</topology>
    </subcellularLocation>
</comment>
<dbReference type="Proteomes" id="UP001324427">
    <property type="component" value="Unassembled WGS sequence"/>
</dbReference>
<dbReference type="Pfam" id="PF07690">
    <property type="entry name" value="MFS_1"/>
    <property type="match status" value="1"/>
</dbReference>
<evidence type="ECO:0000256" key="6">
    <source>
        <dbReference type="SAM" id="Phobius"/>
    </source>
</evidence>
<dbReference type="InterPro" id="IPR011701">
    <property type="entry name" value="MFS"/>
</dbReference>